<keyword evidence="6 8" id="KW-1133">Transmembrane helix</keyword>
<evidence type="ECO:0000313" key="9">
    <source>
        <dbReference type="EMBL" id="MFC4160425.1"/>
    </source>
</evidence>
<keyword evidence="3" id="KW-1003">Cell membrane</keyword>
<dbReference type="EMBL" id="JBHSBU010000001">
    <property type="protein sequence ID" value="MFC4160425.1"/>
    <property type="molecule type" value="Genomic_DNA"/>
</dbReference>
<reference evidence="10" key="1">
    <citation type="journal article" date="2019" name="Int. J. Syst. Evol. Microbiol.">
        <title>The Global Catalogue of Microorganisms (GCM) 10K type strain sequencing project: providing services to taxonomists for standard genome sequencing and annotation.</title>
        <authorList>
            <consortium name="The Broad Institute Genomics Platform"/>
            <consortium name="The Broad Institute Genome Sequencing Center for Infectious Disease"/>
            <person name="Wu L."/>
            <person name="Ma J."/>
        </authorList>
    </citation>
    <scope>NUCLEOTIDE SEQUENCE [LARGE SCALE GENOMIC DNA]</scope>
    <source>
        <strain evidence="10">LMG 29894</strain>
    </source>
</reference>
<dbReference type="PANTHER" id="PTHR37484">
    <property type="entry name" value="ROD SHAPE-DETERMINING PROTEIN MRED"/>
    <property type="match status" value="1"/>
</dbReference>
<evidence type="ECO:0000256" key="4">
    <source>
        <dbReference type="ARBA" id="ARBA00022692"/>
    </source>
</evidence>
<sequence length="168" mass="18843">MPVSRQLLKPVKLSFIVLTFLVGLVLDLVPWGPGMRQMLPDSIALLLLYWCMNQPSHVGVGWAFWLGLTLDLADGNTFGQHSLAYVASCYLVLSRHRQLAMFPLWQQAIYIAPLLLLNQAIMVAVRLVTGAPFPGWSYFVGPLIGMLAWPLLSYLLQIPQRKEKPAEL</sequence>
<feature type="transmembrane region" description="Helical" evidence="8">
    <location>
        <begin position="108"/>
        <end position="129"/>
    </location>
</feature>
<name>A0ABV8MSW1_9NEIS</name>
<dbReference type="PANTHER" id="PTHR37484:SF1">
    <property type="entry name" value="ROD SHAPE-DETERMINING PROTEIN MRED"/>
    <property type="match status" value="1"/>
</dbReference>
<evidence type="ECO:0000313" key="10">
    <source>
        <dbReference type="Proteomes" id="UP001595791"/>
    </source>
</evidence>
<feature type="transmembrane region" description="Helical" evidence="8">
    <location>
        <begin position="135"/>
        <end position="156"/>
    </location>
</feature>
<dbReference type="InterPro" id="IPR007227">
    <property type="entry name" value="Cell_shape_determining_MreD"/>
</dbReference>
<evidence type="ECO:0000256" key="6">
    <source>
        <dbReference type="ARBA" id="ARBA00022989"/>
    </source>
</evidence>
<dbReference type="InterPro" id="IPR026034">
    <property type="entry name" value="MreD_proteobac"/>
</dbReference>
<organism evidence="9 10">
    <name type="scientific">Chitinimonas lacunae</name>
    <dbReference type="NCBI Taxonomy" id="1963018"/>
    <lineage>
        <taxon>Bacteria</taxon>
        <taxon>Pseudomonadati</taxon>
        <taxon>Pseudomonadota</taxon>
        <taxon>Betaproteobacteria</taxon>
        <taxon>Neisseriales</taxon>
        <taxon>Chitinibacteraceae</taxon>
        <taxon>Chitinimonas</taxon>
    </lineage>
</organism>
<proteinExistence type="inferred from homology"/>
<dbReference type="Proteomes" id="UP001595791">
    <property type="component" value="Unassembled WGS sequence"/>
</dbReference>
<evidence type="ECO:0000256" key="7">
    <source>
        <dbReference type="ARBA" id="ARBA00023136"/>
    </source>
</evidence>
<comment type="similarity">
    <text evidence="2">Belongs to the MreD family.</text>
</comment>
<evidence type="ECO:0000256" key="5">
    <source>
        <dbReference type="ARBA" id="ARBA00022960"/>
    </source>
</evidence>
<comment type="subcellular location">
    <subcellularLocation>
        <location evidence="1">Cell membrane</location>
        <topology evidence="1">Multi-pass membrane protein</topology>
    </subcellularLocation>
</comment>
<keyword evidence="5" id="KW-0133">Cell shape</keyword>
<dbReference type="Pfam" id="PF04093">
    <property type="entry name" value="MreD"/>
    <property type="match status" value="1"/>
</dbReference>
<keyword evidence="4 8" id="KW-0812">Transmembrane</keyword>
<evidence type="ECO:0000256" key="8">
    <source>
        <dbReference type="SAM" id="Phobius"/>
    </source>
</evidence>
<keyword evidence="10" id="KW-1185">Reference proteome</keyword>
<feature type="transmembrane region" description="Helical" evidence="8">
    <location>
        <begin position="78"/>
        <end position="96"/>
    </location>
</feature>
<evidence type="ECO:0000256" key="2">
    <source>
        <dbReference type="ARBA" id="ARBA00007776"/>
    </source>
</evidence>
<evidence type="ECO:0000256" key="3">
    <source>
        <dbReference type="ARBA" id="ARBA00022475"/>
    </source>
</evidence>
<dbReference type="PIRSF" id="PIRSF018472">
    <property type="entry name" value="MreD_proteobac"/>
    <property type="match status" value="1"/>
</dbReference>
<keyword evidence="7 8" id="KW-0472">Membrane</keyword>
<protein>
    <submittedName>
        <fullName evidence="9">Rod shape-determining protein MreD</fullName>
    </submittedName>
</protein>
<comment type="caution">
    <text evidence="9">The sequence shown here is derived from an EMBL/GenBank/DDBJ whole genome shotgun (WGS) entry which is preliminary data.</text>
</comment>
<gene>
    <name evidence="9" type="primary">mreD</name>
    <name evidence="9" type="ORF">ACFOW7_13870</name>
</gene>
<feature type="transmembrane region" description="Helical" evidence="8">
    <location>
        <begin position="12"/>
        <end position="31"/>
    </location>
</feature>
<dbReference type="RefSeq" id="WP_378165238.1">
    <property type="nucleotide sequence ID" value="NZ_JBHSBU010000001.1"/>
</dbReference>
<dbReference type="NCBIfam" id="TIGR03426">
    <property type="entry name" value="shape_MreD"/>
    <property type="match status" value="1"/>
</dbReference>
<accession>A0ABV8MSW1</accession>
<evidence type="ECO:0000256" key="1">
    <source>
        <dbReference type="ARBA" id="ARBA00004651"/>
    </source>
</evidence>